<dbReference type="Proteomes" id="UP000805649">
    <property type="component" value="Unassembled WGS sequence"/>
</dbReference>
<comment type="caution">
    <text evidence="1">The sequence shown here is derived from an EMBL/GenBank/DDBJ whole genome shotgun (WGS) entry which is preliminary data.</text>
</comment>
<keyword evidence="2" id="KW-1185">Reference proteome</keyword>
<accession>A0ACC3YD55</accession>
<proteinExistence type="predicted"/>
<evidence type="ECO:0000313" key="2">
    <source>
        <dbReference type="Proteomes" id="UP000805649"/>
    </source>
</evidence>
<sequence length="317" mass="34685">MAKVITVFGATGSQGGSVVRTFTHDPKLKSEWTVRAVTRDATSDGAQKLAAEGIEVVIADANNKKSLLEAMKGSTAVFSMTTTGNTDWGQSDIELELQQGKNLADAAKEAGVAQYIWSSLPYVQKLTNGTLTYVYNFDTKARIEEYVRSIGIPAAFFLPGSFMTNYSARLLQPSPAHDGAYAIALPFGADRPIALFDTADTGKFVKAIIRHWNDVVGKHILGTSGDVTGDEIITTFKRAFPEAGKGAGWHELDYDSWGSFVQGPGLMKETMIDNMKLIAEYGYFVGESYELTQRILEDDLTSWEQHIRKSPAYKGLK</sequence>
<reference evidence="1 2" key="1">
    <citation type="journal article" date="2020" name="Phytopathology">
        <title>Genome Sequence Resources of Colletotrichum truncatum, C. plurivorum, C. musicola, and C. sojae: Four Species Pathogenic to Soybean (Glycine max).</title>
        <authorList>
            <person name="Rogerio F."/>
            <person name="Boufleur T.R."/>
            <person name="Ciampi-Guillardi M."/>
            <person name="Sukno S.A."/>
            <person name="Thon M.R."/>
            <person name="Massola Junior N.S."/>
            <person name="Baroncelli R."/>
        </authorList>
    </citation>
    <scope>NUCLEOTIDE SEQUENCE [LARGE SCALE GENOMIC DNA]</scope>
    <source>
        <strain evidence="1 2">CMES1059</strain>
    </source>
</reference>
<organism evidence="1 2">
    <name type="scientific">Colletotrichum truncatum</name>
    <name type="common">Anthracnose fungus</name>
    <name type="synonym">Colletotrichum capsici</name>
    <dbReference type="NCBI Taxonomy" id="5467"/>
    <lineage>
        <taxon>Eukaryota</taxon>
        <taxon>Fungi</taxon>
        <taxon>Dikarya</taxon>
        <taxon>Ascomycota</taxon>
        <taxon>Pezizomycotina</taxon>
        <taxon>Sordariomycetes</taxon>
        <taxon>Hypocreomycetidae</taxon>
        <taxon>Glomerellales</taxon>
        <taxon>Glomerellaceae</taxon>
        <taxon>Colletotrichum</taxon>
        <taxon>Colletotrichum truncatum species complex</taxon>
    </lineage>
</organism>
<gene>
    <name evidence="1" type="ORF">CTRU02_215223</name>
</gene>
<evidence type="ECO:0000313" key="1">
    <source>
        <dbReference type="EMBL" id="KAL0929793.1"/>
    </source>
</evidence>
<dbReference type="EMBL" id="VUJX02000014">
    <property type="protein sequence ID" value="KAL0929793.1"/>
    <property type="molecule type" value="Genomic_DNA"/>
</dbReference>
<protein>
    <submittedName>
        <fullName evidence="1">Hscarg protein</fullName>
    </submittedName>
</protein>
<name>A0ACC3YD55_COLTU</name>